<evidence type="ECO:0000256" key="2">
    <source>
        <dbReference type="ARBA" id="ARBA00022679"/>
    </source>
</evidence>
<feature type="transmembrane region" description="Helical" evidence="3">
    <location>
        <begin position="322"/>
        <end position="343"/>
    </location>
</feature>
<evidence type="ECO:0000259" key="4">
    <source>
        <dbReference type="Pfam" id="PF00535"/>
    </source>
</evidence>
<dbReference type="CDD" id="cd06423">
    <property type="entry name" value="CESA_like"/>
    <property type="match status" value="1"/>
</dbReference>
<evidence type="ECO:0000313" key="6">
    <source>
        <dbReference type="Proteomes" id="UP000290540"/>
    </source>
</evidence>
<dbReference type="InterPro" id="IPR001173">
    <property type="entry name" value="Glyco_trans_2-like"/>
</dbReference>
<proteinExistence type="predicted"/>
<dbReference type="SUPFAM" id="SSF53448">
    <property type="entry name" value="Nucleotide-diphospho-sugar transferases"/>
    <property type="match status" value="1"/>
</dbReference>
<gene>
    <name evidence="5" type="ORF">BFJ63_vAg18635</name>
</gene>
<keyword evidence="2" id="KW-0808">Transferase</keyword>
<dbReference type="Pfam" id="PF00535">
    <property type="entry name" value="Glycos_transf_2"/>
    <property type="match status" value="1"/>
</dbReference>
<dbReference type="EMBL" id="MQTW01001108">
    <property type="protein sequence ID" value="RYC78492.1"/>
    <property type="molecule type" value="Genomic_DNA"/>
</dbReference>
<dbReference type="PANTHER" id="PTHR43630">
    <property type="entry name" value="POLY-BETA-1,6-N-ACETYL-D-GLUCOSAMINE SYNTHASE"/>
    <property type="match status" value="1"/>
</dbReference>
<evidence type="ECO:0000313" key="5">
    <source>
        <dbReference type="EMBL" id="RYC78492.1"/>
    </source>
</evidence>
<keyword evidence="3" id="KW-0812">Transmembrane</keyword>
<keyword evidence="1" id="KW-0328">Glycosyltransferase</keyword>
<dbReference type="PANTHER" id="PTHR43630:SF1">
    <property type="entry name" value="POLY-BETA-1,6-N-ACETYL-D-GLUCOSAMINE SYNTHASE"/>
    <property type="match status" value="1"/>
</dbReference>
<dbReference type="InterPro" id="IPR029044">
    <property type="entry name" value="Nucleotide-diphossugar_trans"/>
</dbReference>
<dbReference type="AlphaFoldDB" id="A0A4Q2UWR3"/>
<evidence type="ECO:0000256" key="3">
    <source>
        <dbReference type="SAM" id="Phobius"/>
    </source>
</evidence>
<dbReference type="Gene3D" id="3.90.550.10">
    <property type="entry name" value="Spore Coat Polysaccharide Biosynthesis Protein SpsA, Chain A"/>
    <property type="match status" value="1"/>
</dbReference>
<keyword evidence="3" id="KW-1133">Transmembrane helix</keyword>
<sequence length="445" mass="50482">MVWRWIRYEPTKPITNDSSLPWISVVIPVFNESEFVQNSINSVQLSDYPKNKIELVVVDDGSTDDTWEHVNKAVDSMPNCGMTYRIMQHPVNMGKRKAIQTGFTTTIGSIIISLDSDSVLEKDSLRNIVSPMIHDPVVGAVAGHLASLNVSSHNIFSLACLLPRLLDIVYEHVGNLPRTALSAEGFVTILPGAFSAFRVNAVRSHVDTLCDSTFLGSYIKHGEDMELAYRILNDGWKTVYQSNAVVHTMAPETLKKAFFMFSRWERTMYTFLCLGYPALTARKAWKLWSAFRRPHSPSLPDILDKEKQDAETLITWDRVGSIYPLINVACIWLKGPLMILITFTLLRNFILYPMSVGWTLLEISILAVWRSLLMIPDTQRYDEMGHTSDIGRLISQAVNAYDDHSFIRVDDSRREQPADNTCRPIHDPILDRGYNFEAMVVPTRP</sequence>
<evidence type="ECO:0000256" key="1">
    <source>
        <dbReference type="ARBA" id="ARBA00022676"/>
    </source>
</evidence>
<dbReference type="GO" id="GO:0016757">
    <property type="term" value="F:glycosyltransferase activity"/>
    <property type="evidence" value="ECO:0007669"/>
    <property type="project" value="UniProtKB-KW"/>
</dbReference>
<name>A0A4Q2UWR3_FUSOX</name>
<protein>
    <recommendedName>
        <fullName evidence="4">Glycosyltransferase 2-like domain-containing protein</fullName>
    </recommendedName>
</protein>
<reference evidence="5 6" key="1">
    <citation type="submission" date="2016-12" db="EMBL/GenBank/DDBJ databases">
        <title>Draft genome sequence of Fusarium oxysporum causing rot on Narcissus.</title>
        <authorList>
            <person name="Armitage A.D."/>
            <person name="Taylor A."/>
            <person name="Clarkson J.P."/>
            <person name="Harrison R.J."/>
            <person name="Jackson A.C."/>
        </authorList>
    </citation>
    <scope>NUCLEOTIDE SEQUENCE [LARGE SCALE GENOMIC DNA]</scope>
    <source>
        <strain evidence="5 6">N139</strain>
    </source>
</reference>
<feature type="transmembrane region" description="Helical" evidence="3">
    <location>
        <begin position="349"/>
        <end position="369"/>
    </location>
</feature>
<feature type="non-terminal residue" evidence="5">
    <location>
        <position position="445"/>
    </location>
</feature>
<organism evidence="5 6">
    <name type="scientific">Fusarium oxysporum f. sp. narcissi</name>
    <dbReference type="NCBI Taxonomy" id="451672"/>
    <lineage>
        <taxon>Eukaryota</taxon>
        <taxon>Fungi</taxon>
        <taxon>Dikarya</taxon>
        <taxon>Ascomycota</taxon>
        <taxon>Pezizomycotina</taxon>
        <taxon>Sordariomycetes</taxon>
        <taxon>Hypocreomycetidae</taxon>
        <taxon>Hypocreales</taxon>
        <taxon>Nectriaceae</taxon>
        <taxon>Fusarium</taxon>
        <taxon>Fusarium oxysporum species complex</taxon>
    </lineage>
</organism>
<comment type="caution">
    <text evidence="5">The sequence shown here is derived from an EMBL/GenBank/DDBJ whole genome shotgun (WGS) entry which is preliminary data.</text>
</comment>
<dbReference type="Proteomes" id="UP000290540">
    <property type="component" value="Unassembled WGS sequence"/>
</dbReference>
<accession>A0A4Q2UWR3</accession>
<feature type="domain" description="Glycosyltransferase 2-like" evidence="4">
    <location>
        <begin position="24"/>
        <end position="200"/>
    </location>
</feature>
<keyword evidence="3" id="KW-0472">Membrane</keyword>